<proteinExistence type="inferred from homology"/>
<comment type="cofactor">
    <cofactor evidence="1">
        <name>pyridoxal 5'-phosphate</name>
        <dbReference type="ChEBI" id="CHEBI:597326"/>
    </cofactor>
</comment>
<feature type="domain" description="EF-hand" evidence="6">
    <location>
        <begin position="427"/>
        <end position="462"/>
    </location>
</feature>
<dbReference type="InterPro" id="IPR002048">
    <property type="entry name" value="EF_hand_dom"/>
</dbReference>
<keyword evidence="4" id="KW-0663">Pyridoxal phosphate</keyword>
<dbReference type="CDD" id="cd01561">
    <property type="entry name" value="CBS_like"/>
    <property type="match status" value="1"/>
</dbReference>
<dbReference type="GO" id="GO:0005509">
    <property type="term" value="F:calcium ion binding"/>
    <property type="evidence" value="ECO:0007669"/>
    <property type="project" value="InterPro"/>
</dbReference>
<dbReference type="InterPro" id="IPR029058">
    <property type="entry name" value="AB_hydrolase_fold"/>
</dbReference>
<evidence type="ECO:0000256" key="5">
    <source>
        <dbReference type="SAM" id="SignalP"/>
    </source>
</evidence>
<feature type="domain" description="EF-hand" evidence="6">
    <location>
        <begin position="490"/>
        <end position="525"/>
    </location>
</feature>
<dbReference type="Gene3D" id="3.40.50.1100">
    <property type="match status" value="2"/>
</dbReference>
<evidence type="ECO:0000259" key="6">
    <source>
        <dbReference type="PROSITE" id="PS50222"/>
    </source>
</evidence>
<name>A0A1Q9CMB1_SYMMI</name>
<dbReference type="SUPFAM" id="SSF48452">
    <property type="entry name" value="TPR-like"/>
    <property type="match status" value="1"/>
</dbReference>
<reference evidence="7 8" key="1">
    <citation type="submission" date="2016-02" db="EMBL/GenBank/DDBJ databases">
        <title>Genome analysis of coral dinoflagellate symbionts highlights evolutionary adaptations to a symbiotic lifestyle.</title>
        <authorList>
            <person name="Aranda M."/>
            <person name="Li Y."/>
            <person name="Liew Y.J."/>
            <person name="Baumgarten S."/>
            <person name="Simakov O."/>
            <person name="Wilson M."/>
            <person name="Piel J."/>
            <person name="Ashoor H."/>
            <person name="Bougouffa S."/>
            <person name="Bajic V.B."/>
            <person name="Ryu T."/>
            <person name="Ravasi T."/>
            <person name="Bayer T."/>
            <person name="Micklem G."/>
            <person name="Kim H."/>
            <person name="Bhak J."/>
            <person name="Lajeunesse T.C."/>
            <person name="Voolstra C.R."/>
        </authorList>
    </citation>
    <scope>NUCLEOTIDE SEQUENCE [LARGE SCALE GENOMIC DNA]</scope>
    <source>
        <strain evidence="7 8">CCMP2467</strain>
    </source>
</reference>
<dbReference type="InterPro" id="IPR011992">
    <property type="entry name" value="EF-hand-dom_pair"/>
</dbReference>
<dbReference type="PANTHER" id="PTHR10314">
    <property type="entry name" value="CYSTATHIONINE BETA-SYNTHASE"/>
    <property type="match status" value="1"/>
</dbReference>
<dbReference type="SUPFAM" id="SSF53686">
    <property type="entry name" value="Tryptophan synthase beta subunit-like PLP-dependent enzymes"/>
    <property type="match status" value="1"/>
</dbReference>
<comment type="caution">
    <text evidence="7">The sequence shown here is derived from an EMBL/GenBank/DDBJ whole genome shotgun (WGS) entry which is preliminary data.</text>
</comment>
<dbReference type="AlphaFoldDB" id="A0A1Q9CMB1"/>
<dbReference type="InterPro" id="IPR001926">
    <property type="entry name" value="TrpB-like_PALP"/>
</dbReference>
<comment type="similarity">
    <text evidence="2">Belongs to the cysteine synthase/cystathionine beta-synthase family.</text>
</comment>
<evidence type="ECO:0000256" key="3">
    <source>
        <dbReference type="ARBA" id="ARBA00022837"/>
    </source>
</evidence>
<dbReference type="GO" id="GO:0009069">
    <property type="term" value="P:serine family amino acid metabolic process"/>
    <property type="evidence" value="ECO:0007669"/>
    <property type="project" value="UniProtKB-ARBA"/>
</dbReference>
<feature type="chain" id="PRO_5012096148" evidence="5">
    <location>
        <begin position="16"/>
        <end position="1209"/>
    </location>
</feature>
<dbReference type="InterPro" id="IPR036052">
    <property type="entry name" value="TrpB-like_PALP_sf"/>
</dbReference>
<dbReference type="GO" id="GO:0006534">
    <property type="term" value="P:cysteine metabolic process"/>
    <property type="evidence" value="ECO:0007669"/>
    <property type="project" value="UniProtKB-ARBA"/>
</dbReference>
<keyword evidence="5" id="KW-0732">Signal</keyword>
<dbReference type="SUPFAM" id="SSF53474">
    <property type="entry name" value="alpha/beta-Hydrolases"/>
    <property type="match status" value="1"/>
</dbReference>
<feature type="signal peptide" evidence="5">
    <location>
        <begin position="1"/>
        <end position="15"/>
    </location>
</feature>
<evidence type="ECO:0000256" key="2">
    <source>
        <dbReference type="ARBA" id="ARBA00007103"/>
    </source>
</evidence>
<dbReference type="Gene3D" id="3.40.50.1820">
    <property type="entry name" value="alpha/beta hydrolase"/>
    <property type="match status" value="1"/>
</dbReference>
<dbReference type="PROSITE" id="PS00018">
    <property type="entry name" value="EF_HAND_1"/>
    <property type="match status" value="1"/>
</dbReference>
<dbReference type="InterPro" id="IPR050214">
    <property type="entry name" value="Cys_Synth/Cystath_Beta-Synth"/>
</dbReference>
<dbReference type="GO" id="GO:0044272">
    <property type="term" value="P:sulfur compound biosynthetic process"/>
    <property type="evidence" value="ECO:0007669"/>
    <property type="project" value="UniProtKB-ARBA"/>
</dbReference>
<keyword evidence="8" id="KW-1185">Reference proteome</keyword>
<gene>
    <name evidence="7" type="primary">cysK</name>
    <name evidence="7" type="ORF">AK812_SmicGene35148</name>
</gene>
<evidence type="ECO:0000313" key="8">
    <source>
        <dbReference type="Proteomes" id="UP000186817"/>
    </source>
</evidence>
<dbReference type="SUPFAM" id="SSF47473">
    <property type="entry name" value="EF-hand"/>
    <property type="match status" value="1"/>
</dbReference>
<dbReference type="Pfam" id="PF00291">
    <property type="entry name" value="PALP"/>
    <property type="match status" value="1"/>
</dbReference>
<dbReference type="InterPro" id="IPR018247">
    <property type="entry name" value="EF_Hand_1_Ca_BS"/>
</dbReference>
<dbReference type="Proteomes" id="UP000186817">
    <property type="component" value="Unassembled WGS sequence"/>
</dbReference>
<dbReference type="EMBL" id="LSRX01001074">
    <property type="protein sequence ID" value="OLP84007.1"/>
    <property type="molecule type" value="Genomic_DNA"/>
</dbReference>
<organism evidence="7 8">
    <name type="scientific">Symbiodinium microadriaticum</name>
    <name type="common">Dinoflagellate</name>
    <name type="synonym">Zooxanthella microadriatica</name>
    <dbReference type="NCBI Taxonomy" id="2951"/>
    <lineage>
        <taxon>Eukaryota</taxon>
        <taxon>Sar</taxon>
        <taxon>Alveolata</taxon>
        <taxon>Dinophyceae</taxon>
        <taxon>Suessiales</taxon>
        <taxon>Symbiodiniaceae</taxon>
        <taxon>Symbiodinium</taxon>
    </lineage>
</organism>
<keyword evidence="3" id="KW-0106">Calcium</keyword>
<dbReference type="FunFam" id="3.40.50.1100:FF:000003">
    <property type="entry name" value="Cystathionine beta-synthase"/>
    <property type="match status" value="1"/>
</dbReference>
<protein>
    <submittedName>
        <fullName evidence="7">Cysteine synthase</fullName>
    </submittedName>
</protein>
<dbReference type="Gene3D" id="1.10.238.10">
    <property type="entry name" value="EF-hand"/>
    <property type="match status" value="1"/>
</dbReference>
<dbReference type="SMART" id="SM00054">
    <property type="entry name" value="EFh"/>
    <property type="match status" value="3"/>
</dbReference>
<evidence type="ECO:0000256" key="4">
    <source>
        <dbReference type="ARBA" id="ARBA00022898"/>
    </source>
</evidence>
<evidence type="ECO:0000256" key="1">
    <source>
        <dbReference type="ARBA" id="ARBA00001933"/>
    </source>
</evidence>
<dbReference type="CDD" id="cd00051">
    <property type="entry name" value="EFh"/>
    <property type="match status" value="1"/>
</dbReference>
<dbReference type="InterPro" id="IPR011990">
    <property type="entry name" value="TPR-like_helical_dom_sf"/>
</dbReference>
<dbReference type="OrthoDB" id="444521at2759"/>
<dbReference type="PROSITE" id="PS50222">
    <property type="entry name" value="EF_HAND_2"/>
    <property type="match status" value="3"/>
</dbReference>
<feature type="domain" description="EF-hand" evidence="6">
    <location>
        <begin position="530"/>
        <end position="564"/>
    </location>
</feature>
<accession>A0A1Q9CMB1</accession>
<evidence type="ECO:0000313" key="7">
    <source>
        <dbReference type="EMBL" id="OLP84007.1"/>
    </source>
</evidence>
<dbReference type="Gene3D" id="1.25.40.10">
    <property type="entry name" value="Tetratricopeptide repeat domain"/>
    <property type="match status" value="1"/>
</dbReference>
<sequence>MTRFLVLLPFAICSAQFVCRDPGWSDDFCSPQGTNVSGCSGEGYGLLPRSPDWMQIRQRLIREIFGQEMLPRKSRPDSVTTKAVRHLFPDCLYAAWGSGNRSDCEKVINVTEIRWAMPARLKANYSMTLTSKVFLTLSTSGYAPNYDIWGAGQPADPQLPRKGKTLVLFHNGHGMSKGCPTYGDTDGSADWLNQMGFDVATVMMPFKDCNSDPHDPRSLHAWFQPFEDEGKPWVQYFLEPVINTINFAIDSLAYERIIMMGLSGGGWTTTLAAAVDPRIVLSIPIAGSLPCDFRHTSWDFEQFCSDRWAQIGNYTALYVLAALEKDRASVQMLHESDPCCFHACGRHSRIQDYNRFVNSAARGVFETVVTEGNLHQFNPREKVIAATLIGKIARKEEIKACDVQSPFNVLHDHDVLREKLRIPDTTLPDHEIQVVFCEIDIDKTGAISGPEFSRFVSRGPLNPEEEAKLFAVRVKRVHRNLRLGFRNYRTDDAAVRKLFDRIDRGGDGRISMHELMGFVREDLKLSRWDVFESEMKAFYKSMDDNGDGLDANELVKFIRHTRAANGKQHQRNHWPPASHTKLVTATCQLAATSQAWPVQGQVARDAMAAASGCCSAQPVKAVVGGCRSRWPHGRRVPGASAALRAQACLEEAQRAEQRQEPLQAQRRFEEAAQLWSRICGREALAAEAWAEAGRLRLELGAPLDAVVACEHGLRLSARHWRLGFLSALALESIGLLSTAEERLQQAARLLTEVAAKEALSAVLEALRRVRARTAQLQAGEPQALMEEIQRMGSLLGDKEAGYWISSVGECSRSAEGQAELVQKGFLDSSQRDMKQPVAVARKASLVAMRRGGDVLFLFFLIAVDRTACAIVEDAEKRGLLKHGSTLIEATSGNTGIALAMLCAQRGYRCVIVLAESFSIERRKMMRFLGAKVVTTPKSAGGTGMVAKAKELAQKHGWFLCHQFENEANARFHYESTGHEILHDFQGERLDYFVAGYGTGGTFAGVGKAIREQRPSVKLCLAEPMESPMLRSGMATERHEDGSPVTSHPAFKIHPIQGWAPDFIPKIVEDAELSPGYDQVVPIPSSGSADMSRKLATTQGIFTGYSGGASVLAAVQVAQDAPEGSVVLTVACICCVFSACSFSVVDKTGHAVVNYSRLETASSVAAQVVADTGERYLSTPLFSQVSADMNEEELEISRSTASFQLTVAPS</sequence>